<keyword evidence="3" id="KW-1185">Reference proteome</keyword>
<organism evidence="2 3">
    <name type="scientific">Pleurodeles waltl</name>
    <name type="common">Iberian ribbed newt</name>
    <dbReference type="NCBI Taxonomy" id="8319"/>
    <lineage>
        <taxon>Eukaryota</taxon>
        <taxon>Metazoa</taxon>
        <taxon>Chordata</taxon>
        <taxon>Craniata</taxon>
        <taxon>Vertebrata</taxon>
        <taxon>Euteleostomi</taxon>
        <taxon>Amphibia</taxon>
        <taxon>Batrachia</taxon>
        <taxon>Caudata</taxon>
        <taxon>Salamandroidea</taxon>
        <taxon>Salamandridae</taxon>
        <taxon>Pleurodelinae</taxon>
        <taxon>Pleurodeles</taxon>
    </lineage>
</organism>
<dbReference type="EMBL" id="JANPWB010000007">
    <property type="protein sequence ID" value="KAJ1173444.1"/>
    <property type="molecule type" value="Genomic_DNA"/>
</dbReference>
<dbReference type="AlphaFoldDB" id="A0AAV7TAT7"/>
<evidence type="ECO:0000256" key="1">
    <source>
        <dbReference type="SAM" id="MobiDB-lite"/>
    </source>
</evidence>
<evidence type="ECO:0000313" key="3">
    <source>
        <dbReference type="Proteomes" id="UP001066276"/>
    </source>
</evidence>
<evidence type="ECO:0000313" key="2">
    <source>
        <dbReference type="EMBL" id="KAJ1173444.1"/>
    </source>
</evidence>
<dbReference type="Proteomes" id="UP001066276">
    <property type="component" value="Chromosome 4_1"/>
</dbReference>
<sequence>MQAHTSPSREPPGGVRPQERKKRLCKRDLGGHAPSGAEAQKAQQRAVYVMAAMCKGEGNSTSLMTEEDARDSATSSNDSLTGLSDDELPRVTPRTADNLF</sequence>
<accession>A0AAV7TAT7</accession>
<gene>
    <name evidence="2" type="ORF">NDU88_005276</name>
</gene>
<feature type="compositionally biased region" description="Polar residues" evidence="1">
    <location>
        <begin position="72"/>
        <end position="82"/>
    </location>
</feature>
<comment type="caution">
    <text evidence="2">The sequence shown here is derived from an EMBL/GenBank/DDBJ whole genome shotgun (WGS) entry which is preliminary data.</text>
</comment>
<feature type="region of interest" description="Disordered" evidence="1">
    <location>
        <begin position="1"/>
        <end position="42"/>
    </location>
</feature>
<protein>
    <submittedName>
        <fullName evidence="2">Uncharacterized protein</fullName>
    </submittedName>
</protein>
<proteinExistence type="predicted"/>
<feature type="region of interest" description="Disordered" evidence="1">
    <location>
        <begin position="60"/>
        <end position="100"/>
    </location>
</feature>
<reference evidence="2" key="1">
    <citation type="journal article" date="2022" name="bioRxiv">
        <title>Sequencing and chromosome-scale assembly of the giantPleurodeles waltlgenome.</title>
        <authorList>
            <person name="Brown T."/>
            <person name="Elewa A."/>
            <person name="Iarovenko S."/>
            <person name="Subramanian E."/>
            <person name="Araus A.J."/>
            <person name="Petzold A."/>
            <person name="Susuki M."/>
            <person name="Suzuki K.-i.T."/>
            <person name="Hayashi T."/>
            <person name="Toyoda A."/>
            <person name="Oliveira C."/>
            <person name="Osipova E."/>
            <person name="Leigh N.D."/>
            <person name="Simon A."/>
            <person name="Yun M.H."/>
        </authorList>
    </citation>
    <scope>NUCLEOTIDE SEQUENCE</scope>
    <source>
        <strain evidence="2">20211129_DDA</strain>
        <tissue evidence="2">Liver</tissue>
    </source>
</reference>
<name>A0AAV7TAT7_PLEWA</name>